<reference evidence="1" key="1">
    <citation type="submission" date="2014-11" db="EMBL/GenBank/DDBJ databases">
        <authorList>
            <person name="Amaro Gonzalez C."/>
        </authorList>
    </citation>
    <scope>NUCLEOTIDE SEQUENCE</scope>
</reference>
<dbReference type="EMBL" id="GBXM01015238">
    <property type="protein sequence ID" value="JAH93339.1"/>
    <property type="molecule type" value="Transcribed_RNA"/>
</dbReference>
<organism evidence="1">
    <name type="scientific">Anguilla anguilla</name>
    <name type="common">European freshwater eel</name>
    <name type="synonym">Muraena anguilla</name>
    <dbReference type="NCBI Taxonomy" id="7936"/>
    <lineage>
        <taxon>Eukaryota</taxon>
        <taxon>Metazoa</taxon>
        <taxon>Chordata</taxon>
        <taxon>Craniata</taxon>
        <taxon>Vertebrata</taxon>
        <taxon>Euteleostomi</taxon>
        <taxon>Actinopterygii</taxon>
        <taxon>Neopterygii</taxon>
        <taxon>Teleostei</taxon>
        <taxon>Anguilliformes</taxon>
        <taxon>Anguillidae</taxon>
        <taxon>Anguilla</taxon>
    </lineage>
</organism>
<evidence type="ECO:0000313" key="1">
    <source>
        <dbReference type="EMBL" id="JAH93339.1"/>
    </source>
</evidence>
<protein>
    <submittedName>
        <fullName evidence="1">Uncharacterized protein</fullName>
    </submittedName>
</protein>
<name>A0A0E9WSE2_ANGAN</name>
<accession>A0A0E9WSE2</accession>
<proteinExistence type="predicted"/>
<dbReference type="AlphaFoldDB" id="A0A0E9WSE2"/>
<reference evidence="1" key="2">
    <citation type="journal article" date="2015" name="Fish Shellfish Immunol.">
        <title>Early steps in the European eel (Anguilla anguilla)-Vibrio vulnificus interaction in the gills: Role of the RtxA13 toxin.</title>
        <authorList>
            <person name="Callol A."/>
            <person name="Pajuelo D."/>
            <person name="Ebbesson L."/>
            <person name="Teles M."/>
            <person name="MacKenzie S."/>
            <person name="Amaro C."/>
        </authorList>
    </citation>
    <scope>NUCLEOTIDE SEQUENCE</scope>
</reference>
<sequence>MVCQGLMMSVTLLKYGDGHQQLRNLLTSIELWIIEQFSLQIICMK</sequence>